<dbReference type="CDD" id="cd03259">
    <property type="entry name" value="ABC_Carb_Solutes_like"/>
    <property type="match status" value="1"/>
</dbReference>
<keyword evidence="5" id="KW-0547">Nucleotide-binding</keyword>
<dbReference type="SUPFAM" id="SSF50331">
    <property type="entry name" value="MOP-like"/>
    <property type="match status" value="1"/>
</dbReference>
<accession>A0A3S5D3M7</accession>
<keyword evidence="9" id="KW-0472">Membrane</keyword>
<dbReference type="EMBL" id="UZWD01000040">
    <property type="protein sequence ID" value="VDS06237.1"/>
    <property type="molecule type" value="Genomic_DNA"/>
</dbReference>
<evidence type="ECO:0000256" key="9">
    <source>
        <dbReference type="ARBA" id="ARBA00023136"/>
    </source>
</evidence>
<evidence type="ECO:0000256" key="5">
    <source>
        <dbReference type="ARBA" id="ARBA00022741"/>
    </source>
</evidence>
<organism evidence="11 12">
    <name type="scientific">Devosia equisanguinis</name>
    <dbReference type="NCBI Taxonomy" id="2490941"/>
    <lineage>
        <taxon>Bacteria</taxon>
        <taxon>Pseudomonadati</taxon>
        <taxon>Pseudomonadota</taxon>
        <taxon>Alphaproteobacteria</taxon>
        <taxon>Hyphomicrobiales</taxon>
        <taxon>Devosiaceae</taxon>
        <taxon>Devosia</taxon>
    </lineage>
</organism>
<dbReference type="SUPFAM" id="SSF52540">
    <property type="entry name" value="P-loop containing nucleoside triphosphate hydrolases"/>
    <property type="match status" value="1"/>
</dbReference>
<dbReference type="PROSITE" id="PS00211">
    <property type="entry name" value="ABC_TRANSPORTER_1"/>
    <property type="match status" value="1"/>
</dbReference>
<dbReference type="RefSeq" id="WP_223214277.1">
    <property type="nucleotide sequence ID" value="NZ_JBHTMH010000001.1"/>
</dbReference>
<dbReference type="InterPro" id="IPR017871">
    <property type="entry name" value="ABC_transporter-like_CS"/>
</dbReference>
<keyword evidence="11" id="KW-0378">Hydrolase</keyword>
<dbReference type="FunFam" id="3.40.50.300:FF:000425">
    <property type="entry name" value="Probable ABC transporter, ATP-binding subunit"/>
    <property type="match status" value="1"/>
</dbReference>
<evidence type="ECO:0000256" key="1">
    <source>
        <dbReference type="ARBA" id="ARBA00005417"/>
    </source>
</evidence>
<dbReference type="InterPro" id="IPR050093">
    <property type="entry name" value="ABC_SmlMolc_Importer"/>
</dbReference>
<dbReference type="GO" id="GO:0016887">
    <property type="term" value="F:ATP hydrolysis activity"/>
    <property type="evidence" value="ECO:0007669"/>
    <property type="project" value="InterPro"/>
</dbReference>
<dbReference type="PANTHER" id="PTHR42781:SF4">
    <property type="entry name" value="SPERMIDINE_PUTRESCINE IMPORT ATP-BINDING PROTEIN POTA"/>
    <property type="match status" value="1"/>
</dbReference>
<keyword evidence="8" id="KW-0406">Ion transport</keyword>
<evidence type="ECO:0000256" key="8">
    <source>
        <dbReference type="ARBA" id="ARBA00023065"/>
    </source>
</evidence>
<evidence type="ECO:0000256" key="2">
    <source>
        <dbReference type="ARBA" id="ARBA00022448"/>
    </source>
</evidence>
<dbReference type="GO" id="GO:0016020">
    <property type="term" value="C:membrane"/>
    <property type="evidence" value="ECO:0007669"/>
    <property type="project" value="InterPro"/>
</dbReference>
<dbReference type="GO" id="GO:0005524">
    <property type="term" value="F:ATP binding"/>
    <property type="evidence" value="ECO:0007669"/>
    <property type="project" value="UniProtKB-KW"/>
</dbReference>
<dbReference type="SMART" id="SM00382">
    <property type="entry name" value="AAA"/>
    <property type="match status" value="1"/>
</dbReference>
<dbReference type="PANTHER" id="PTHR42781">
    <property type="entry name" value="SPERMIDINE/PUTRESCINE IMPORT ATP-BINDING PROTEIN POTA"/>
    <property type="match status" value="1"/>
</dbReference>
<dbReference type="Pfam" id="PF00005">
    <property type="entry name" value="ABC_tran"/>
    <property type="match status" value="1"/>
</dbReference>
<dbReference type="InterPro" id="IPR003593">
    <property type="entry name" value="AAA+_ATPase"/>
</dbReference>
<dbReference type="InterPro" id="IPR003439">
    <property type="entry name" value="ABC_transporter-like_ATP-bd"/>
</dbReference>
<dbReference type="Proteomes" id="UP000268844">
    <property type="component" value="Unassembled WGS sequence"/>
</dbReference>
<dbReference type="GO" id="GO:0015697">
    <property type="term" value="P:quaternary ammonium group transport"/>
    <property type="evidence" value="ECO:0007669"/>
    <property type="project" value="UniProtKB-ARBA"/>
</dbReference>
<keyword evidence="2" id="KW-0813">Transport</keyword>
<dbReference type="GO" id="GO:0015408">
    <property type="term" value="F:ABC-type ferric iron transporter activity"/>
    <property type="evidence" value="ECO:0007669"/>
    <property type="project" value="InterPro"/>
</dbReference>
<dbReference type="EC" id="3.6.3.30" evidence="11"/>
<protein>
    <submittedName>
        <fullName evidence="11">Fe(3+) ions import ATP-binding protein FbpC</fullName>
        <ecNumber evidence="11">3.6.3.30</ecNumber>
    </submittedName>
</protein>
<gene>
    <name evidence="11" type="primary">fbpC</name>
    <name evidence="11" type="ORF">DEVEQU_03393</name>
</gene>
<evidence type="ECO:0000256" key="7">
    <source>
        <dbReference type="ARBA" id="ARBA00023004"/>
    </source>
</evidence>
<proteinExistence type="inferred from homology"/>
<dbReference type="InterPro" id="IPR008995">
    <property type="entry name" value="Mo/tungstate-bd_C_term_dom"/>
</dbReference>
<evidence type="ECO:0000313" key="12">
    <source>
        <dbReference type="Proteomes" id="UP000268844"/>
    </source>
</evidence>
<comment type="similarity">
    <text evidence="1">Belongs to the ABC transporter superfamily.</text>
</comment>
<dbReference type="AlphaFoldDB" id="A0A3S5D3M7"/>
<dbReference type="Gene3D" id="3.40.50.300">
    <property type="entry name" value="P-loop containing nucleotide triphosphate hydrolases"/>
    <property type="match status" value="1"/>
</dbReference>
<evidence type="ECO:0000256" key="6">
    <source>
        <dbReference type="ARBA" id="ARBA00022840"/>
    </source>
</evidence>
<keyword evidence="7" id="KW-0408">Iron</keyword>
<feature type="domain" description="ABC transporter" evidence="10">
    <location>
        <begin position="28"/>
        <end position="260"/>
    </location>
</feature>
<keyword evidence="12" id="KW-1185">Reference proteome</keyword>
<keyword evidence="4" id="KW-0410">Iron transport</keyword>
<reference evidence="11 12" key="1">
    <citation type="submission" date="2018-12" db="EMBL/GenBank/DDBJ databases">
        <authorList>
            <person name="Criscuolo A."/>
        </authorList>
    </citation>
    <scope>NUCLEOTIDE SEQUENCE [LARGE SCALE GENOMIC DNA]</scope>
    <source>
        <strain evidence="11">ACIP1116281</strain>
    </source>
</reference>
<evidence type="ECO:0000313" key="11">
    <source>
        <dbReference type="EMBL" id="VDS06237.1"/>
    </source>
</evidence>
<dbReference type="PROSITE" id="PS50893">
    <property type="entry name" value="ABC_TRANSPORTER_2"/>
    <property type="match status" value="1"/>
</dbReference>
<evidence type="ECO:0000256" key="3">
    <source>
        <dbReference type="ARBA" id="ARBA00022475"/>
    </source>
</evidence>
<evidence type="ECO:0000256" key="4">
    <source>
        <dbReference type="ARBA" id="ARBA00022496"/>
    </source>
</evidence>
<keyword evidence="6 11" id="KW-0067">ATP-binding</keyword>
<name>A0A3S5D3M7_9HYPH</name>
<dbReference type="InterPro" id="IPR015853">
    <property type="entry name" value="ABC_transpr_FbpC"/>
</dbReference>
<sequence>MSAQSSMVGELQSWGTRGTAGVSFAATLAFENVSVDLGERRVLDGFDLTLRPGEIVCLLGESGSGKSTALRVAAGIQPISSGAVRINGEVMSVPGRTLPPNRRGIGLMFQDFALFPHLTLLQNVLFGLRRLGKDAAVAQARQALRRVGLDGRESDYPHQLSGGQQQRLALARSVAPRPGVLLLDEPFSSLDARLRETVRDETLAVLRETRATSLVVTHDPEEAMVMGDRVALLRKGRIVQIGTAAEIYRHPVDLGAARFFSPLGEIDAEVRSGAALTPLGPVTTEGYADGARVTVAIRPAGGADIRASGPGTPGRIVSKRDAIGIDICEVKVAGLDVPIGVRQPADSTLAVGQDVFVSLNREHVLVFGRD</sequence>
<keyword evidence="3" id="KW-1003">Cell membrane</keyword>
<dbReference type="InterPro" id="IPR027417">
    <property type="entry name" value="P-loop_NTPase"/>
</dbReference>
<evidence type="ECO:0000259" key="10">
    <source>
        <dbReference type="PROSITE" id="PS50893"/>
    </source>
</evidence>